<protein>
    <submittedName>
        <fullName evidence="1">Uncharacterized protein</fullName>
    </submittedName>
</protein>
<evidence type="ECO:0000313" key="4">
    <source>
        <dbReference type="Proteomes" id="UP001194579"/>
    </source>
</evidence>
<organism evidence="1 3">
    <name type="scientific">Pectobacterium parmentieri</name>
    <dbReference type="NCBI Taxonomy" id="1905730"/>
    <lineage>
        <taxon>Bacteria</taxon>
        <taxon>Pseudomonadati</taxon>
        <taxon>Pseudomonadota</taxon>
        <taxon>Gammaproteobacteria</taxon>
        <taxon>Enterobacterales</taxon>
        <taxon>Pectobacteriaceae</taxon>
        <taxon>Pectobacterium</taxon>
    </lineage>
</organism>
<dbReference type="PATRIC" id="fig|1166016.3.peg.373"/>
<dbReference type="Proteomes" id="UP001194579">
    <property type="component" value="Unassembled WGS sequence"/>
</dbReference>
<dbReference type="HOGENOM" id="CLU_192158_0_0_6"/>
<accession>A0A0H3I3U7</accession>
<proteinExistence type="predicted"/>
<keyword evidence="4" id="KW-1185">Reference proteome</keyword>
<evidence type="ECO:0000313" key="2">
    <source>
        <dbReference type="EMBL" id="MBI0557435.1"/>
    </source>
</evidence>
<dbReference type="EMBL" id="WABS01000103">
    <property type="protein sequence ID" value="MBI0557435.1"/>
    <property type="molecule type" value="Genomic_DNA"/>
</dbReference>
<dbReference type="RefSeq" id="WP_014698549.1">
    <property type="nucleotide sequence ID" value="NC_017845.1"/>
</dbReference>
<evidence type="ECO:0000313" key="3">
    <source>
        <dbReference type="Proteomes" id="UP000008044"/>
    </source>
</evidence>
<reference evidence="2" key="4">
    <citation type="submission" date="2024-05" db="EMBL/GenBank/DDBJ databases">
        <title>Identification of Pectobacterium versatile causing blackleg of potato from New York State with a whole genome sequencing approach.</title>
        <authorList>
            <person name="Ma X."/>
            <person name="Swingle B."/>
        </authorList>
    </citation>
    <scope>NUCLEOTIDE SEQUENCE</scope>
    <source>
        <strain evidence="2">NY1588A</strain>
    </source>
</reference>
<evidence type="ECO:0000313" key="1">
    <source>
        <dbReference type="EMBL" id="AFI88500.1"/>
    </source>
</evidence>
<dbReference type="EMBL" id="CP003415">
    <property type="protein sequence ID" value="AFI88500.1"/>
    <property type="molecule type" value="Genomic_DNA"/>
</dbReference>
<sequence length="93" mass="11094">MYLLKHSNYSGVSMFQLEMSEGEMTLYESCLHYVLTNCCERGLYEMVGCEDKEELKGFQEAILRLLVKYADHEILPKRYFDKEYPEYNDNELN</sequence>
<reference evidence="4" key="3">
    <citation type="submission" date="2023-07" db="EMBL/GenBank/DDBJ databases">
        <title>Identification of Pectobacterium versatile causing blackleg of potato from New York State with a whole genome sequencing approach.</title>
        <authorList>
            <person name="Ma X."/>
            <person name="Swingle B."/>
        </authorList>
    </citation>
    <scope>NUCLEOTIDE SEQUENCE [LARGE SCALE GENOMIC DNA]</scope>
    <source>
        <strain evidence="4">NY1588A</strain>
    </source>
</reference>
<dbReference type="KEGG" id="pec:W5S_0373"/>
<name>A0A0H3I3U7_PECPM</name>
<reference evidence="1 3" key="1">
    <citation type="journal article" date="2012" name="J. Bacteriol.">
        <title>Genome sequence of Pectobacterium sp. strain SCC3193.</title>
        <authorList>
            <person name="Koskinen J.P."/>
            <person name="Laine P."/>
            <person name="Niemi O."/>
            <person name="Nykyri J."/>
            <person name="Harjunpaa H."/>
            <person name="Auvinen P."/>
            <person name="Paulin L."/>
            <person name="Pirhonen M."/>
            <person name="Palva T."/>
            <person name="Holm L."/>
        </authorList>
    </citation>
    <scope>NUCLEOTIDE SEQUENCE [LARGE SCALE GENOMIC DNA]</scope>
    <source>
        <strain evidence="1 3">SCC3193</strain>
    </source>
</reference>
<dbReference type="Proteomes" id="UP000008044">
    <property type="component" value="Chromosome"/>
</dbReference>
<dbReference type="AlphaFoldDB" id="A0A0H3I3U7"/>
<gene>
    <name evidence="1" type="ordered locus">W5S_0373</name>
    <name evidence="2" type="ORF">F6Q06_23640</name>
</gene>
<reference evidence="1" key="2">
    <citation type="submission" date="2012-03" db="EMBL/GenBank/DDBJ databases">
        <authorList>
            <person name="Koskinen P."/>
            <person name="Laine P."/>
            <person name="Niemi O."/>
            <person name="Nykyri J."/>
            <person name="Harjunpaa H."/>
            <person name="Auvinen P."/>
            <person name="Paulin L."/>
            <person name="Pirhonen M."/>
            <person name="Palva T."/>
            <person name="Holm L."/>
        </authorList>
    </citation>
    <scope>NUCLEOTIDE SEQUENCE</scope>
    <source>
        <strain evidence="1">SCC3193</strain>
    </source>
</reference>